<evidence type="ECO:0000313" key="12">
    <source>
        <dbReference type="Proteomes" id="UP001355207"/>
    </source>
</evidence>
<organism evidence="11 12">
    <name type="scientific">Kwoniella dendrophila CBS 6074</name>
    <dbReference type="NCBI Taxonomy" id="1295534"/>
    <lineage>
        <taxon>Eukaryota</taxon>
        <taxon>Fungi</taxon>
        <taxon>Dikarya</taxon>
        <taxon>Basidiomycota</taxon>
        <taxon>Agaricomycotina</taxon>
        <taxon>Tremellomycetes</taxon>
        <taxon>Tremellales</taxon>
        <taxon>Cryptococcaceae</taxon>
        <taxon>Kwoniella</taxon>
    </lineage>
</organism>
<evidence type="ECO:0000256" key="1">
    <source>
        <dbReference type="ARBA" id="ARBA00004323"/>
    </source>
</evidence>
<keyword evidence="5" id="KW-0735">Signal-anchor</keyword>
<dbReference type="PANTHER" id="PTHR31646">
    <property type="entry name" value="ALPHA-1,2-MANNOSYLTRANSFERASE MNN2"/>
    <property type="match status" value="1"/>
</dbReference>
<evidence type="ECO:0000256" key="8">
    <source>
        <dbReference type="ARBA" id="ARBA00023136"/>
    </source>
</evidence>
<keyword evidence="4 10" id="KW-0812">Transmembrane</keyword>
<dbReference type="AlphaFoldDB" id="A0AAX4JZ11"/>
<dbReference type="Proteomes" id="UP001355207">
    <property type="component" value="Chromosome 7"/>
</dbReference>
<dbReference type="EMBL" id="CP144104">
    <property type="protein sequence ID" value="WWC90587.1"/>
    <property type="molecule type" value="Genomic_DNA"/>
</dbReference>
<comment type="similarity">
    <text evidence="2">Belongs to the MNN1/MNT family.</text>
</comment>
<dbReference type="InterPro" id="IPR029044">
    <property type="entry name" value="Nucleotide-diphossugar_trans"/>
</dbReference>
<dbReference type="GeneID" id="91096193"/>
<gene>
    <name evidence="11" type="ORF">L201_005523</name>
</gene>
<dbReference type="PANTHER" id="PTHR31646:SF1">
    <property type="entry name" value="ALPHA-1,2-MANNOSYLTRANSFERASE MNN2"/>
    <property type="match status" value="1"/>
</dbReference>
<feature type="compositionally biased region" description="Polar residues" evidence="9">
    <location>
        <begin position="1"/>
        <end position="10"/>
    </location>
</feature>
<evidence type="ECO:0000256" key="10">
    <source>
        <dbReference type="SAM" id="Phobius"/>
    </source>
</evidence>
<dbReference type="GO" id="GO:0046354">
    <property type="term" value="P:mannan biosynthetic process"/>
    <property type="evidence" value="ECO:0007669"/>
    <property type="project" value="TreeGrafter"/>
</dbReference>
<keyword evidence="12" id="KW-1185">Reference proteome</keyword>
<dbReference type="GO" id="GO:0000139">
    <property type="term" value="C:Golgi membrane"/>
    <property type="evidence" value="ECO:0007669"/>
    <property type="project" value="UniProtKB-SubCell"/>
</dbReference>
<dbReference type="RefSeq" id="XP_066077350.1">
    <property type="nucleotide sequence ID" value="XM_066221253.1"/>
</dbReference>
<dbReference type="InterPro" id="IPR022751">
    <property type="entry name" value="Alpha_mannosyltransferase"/>
</dbReference>
<keyword evidence="3" id="KW-0808">Transferase</keyword>
<evidence type="ECO:0000256" key="6">
    <source>
        <dbReference type="ARBA" id="ARBA00022989"/>
    </source>
</evidence>
<keyword evidence="7" id="KW-0333">Golgi apparatus</keyword>
<keyword evidence="8 10" id="KW-0472">Membrane</keyword>
<evidence type="ECO:0000256" key="2">
    <source>
        <dbReference type="ARBA" id="ARBA00009105"/>
    </source>
</evidence>
<evidence type="ECO:0000256" key="7">
    <source>
        <dbReference type="ARBA" id="ARBA00023034"/>
    </source>
</evidence>
<dbReference type="SUPFAM" id="SSF53448">
    <property type="entry name" value="Nucleotide-diphospho-sugar transferases"/>
    <property type="match status" value="1"/>
</dbReference>
<dbReference type="Pfam" id="PF11051">
    <property type="entry name" value="Mannosyl_trans3"/>
    <property type="match status" value="2"/>
</dbReference>
<dbReference type="GO" id="GO:0000026">
    <property type="term" value="F:alpha-1,2-mannosyltransferase activity"/>
    <property type="evidence" value="ECO:0007669"/>
    <property type="project" value="TreeGrafter"/>
</dbReference>
<evidence type="ECO:0000256" key="9">
    <source>
        <dbReference type="SAM" id="MobiDB-lite"/>
    </source>
</evidence>
<keyword evidence="6 10" id="KW-1133">Transmembrane helix</keyword>
<feature type="compositionally biased region" description="Low complexity" evidence="9">
    <location>
        <begin position="14"/>
        <end position="38"/>
    </location>
</feature>
<evidence type="ECO:0000256" key="4">
    <source>
        <dbReference type="ARBA" id="ARBA00022692"/>
    </source>
</evidence>
<name>A0AAX4JZ11_9TREE</name>
<proteinExistence type="inferred from homology"/>
<evidence type="ECO:0008006" key="13">
    <source>
        <dbReference type="Google" id="ProtNLM"/>
    </source>
</evidence>
<comment type="subcellular location">
    <subcellularLocation>
        <location evidence="1">Golgi apparatus membrane</location>
        <topology evidence="1">Single-pass type II membrane protein</topology>
    </subcellularLocation>
</comment>
<evidence type="ECO:0000256" key="5">
    <source>
        <dbReference type="ARBA" id="ARBA00022968"/>
    </source>
</evidence>
<feature type="transmembrane region" description="Helical" evidence="10">
    <location>
        <begin position="65"/>
        <end position="84"/>
    </location>
</feature>
<sequence length="565" mass="64627">MSPFTPQSSYIRLPTSTPSPTPTLISSPESSRSNSPSPFLLKGSPIVLTTMSSNKRFRFTSIRPIQGFLILSILAIITIPFIHYHRENVNDYFKSQYVSYDLSQKHIPIASGGLEKHLNIPINLESRLHYLLSRPALFQWEAELQNRHSCPFYTFSRNTYFFHDDKPEKWEKITPNEIRRYRSKIVDYLRSVEREGGKLVWDKSMESNVPEADRKGIILTGGEGKTLARMKISLHMLRNVLHSTLPIEVYHFPDELQDPIEREKLETEFDVRLKEVGGKSSDGKSWHIKNSAFLASNFTEFIYMDSDNIPLVDPRTLFDSIEYKQSGSVFWADLNKDHPDNAIFRILGRTCTDDHWPAESGQLLFDKRANNGLNLAILHLSNHMMINPDMYGFLSYGDKDTFRYSFYALGLPYQQAPKIFATTGGYQTQNGESSLDFCGHSMIQWGLTPQSAKHDPTYHPPPAFLHTILAKHRQNLQPSKLFSHLKRPRKDGISEPLLVRTLYEFTGDCFALTLKGPDGAPEAENSMMDNQGVDTYQLKDVLGNGHIWNELEKLSEVFVKINANN</sequence>
<reference evidence="11 12" key="1">
    <citation type="submission" date="2024-01" db="EMBL/GenBank/DDBJ databases">
        <title>Comparative genomics of Cryptococcus and Kwoniella reveals pathogenesis evolution and contrasting modes of karyotype evolution via chromosome fusion or intercentromeric recombination.</title>
        <authorList>
            <person name="Coelho M.A."/>
            <person name="David-Palma M."/>
            <person name="Shea T."/>
            <person name="Bowers K."/>
            <person name="McGinley-Smith S."/>
            <person name="Mohammad A.W."/>
            <person name="Gnirke A."/>
            <person name="Yurkov A.M."/>
            <person name="Nowrousian M."/>
            <person name="Sun S."/>
            <person name="Cuomo C.A."/>
            <person name="Heitman J."/>
        </authorList>
    </citation>
    <scope>NUCLEOTIDE SEQUENCE [LARGE SCALE GENOMIC DNA]</scope>
    <source>
        <strain evidence="11 12">CBS 6074</strain>
    </source>
</reference>
<evidence type="ECO:0000256" key="3">
    <source>
        <dbReference type="ARBA" id="ARBA00022679"/>
    </source>
</evidence>
<evidence type="ECO:0000313" key="11">
    <source>
        <dbReference type="EMBL" id="WWC90587.1"/>
    </source>
</evidence>
<feature type="region of interest" description="Disordered" evidence="9">
    <location>
        <begin position="1"/>
        <end position="38"/>
    </location>
</feature>
<protein>
    <recommendedName>
        <fullName evidence="13">Alpha 1,2-mannosyltransferase</fullName>
    </recommendedName>
</protein>
<accession>A0AAX4JZ11</accession>